<feature type="non-terminal residue" evidence="1">
    <location>
        <position position="1"/>
    </location>
</feature>
<dbReference type="PANTHER" id="PTHR11012:SF30">
    <property type="entry name" value="PROTEIN KINASE-LIKE DOMAIN-CONTAINING"/>
    <property type="match status" value="1"/>
</dbReference>
<name>A0A1B6H0G4_9HEMI</name>
<gene>
    <name evidence="1" type="ORF">g.48248</name>
</gene>
<evidence type="ECO:0000313" key="1">
    <source>
        <dbReference type="EMBL" id="JAS68166.1"/>
    </source>
</evidence>
<organism evidence="1">
    <name type="scientific">Cuerna arida</name>
    <dbReference type="NCBI Taxonomy" id="1464854"/>
    <lineage>
        <taxon>Eukaryota</taxon>
        <taxon>Metazoa</taxon>
        <taxon>Ecdysozoa</taxon>
        <taxon>Arthropoda</taxon>
        <taxon>Hexapoda</taxon>
        <taxon>Insecta</taxon>
        <taxon>Pterygota</taxon>
        <taxon>Neoptera</taxon>
        <taxon>Paraneoptera</taxon>
        <taxon>Hemiptera</taxon>
        <taxon>Auchenorrhyncha</taxon>
        <taxon>Membracoidea</taxon>
        <taxon>Cicadellidae</taxon>
        <taxon>Cicadellinae</taxon>
        <taxon>Proconiini</taxon>
        <taxon>Cuerna</taxon>
    </lineage>
</organism>
<dbReference type="Pfam" id="PF02958">
    <property type="entry name" value="EcKL"/>
    <property type="match status" value="1"/>
</dbReference>
<evidence type="ECO:0008006" key="2">
    <source>
        <dbReference type="Google" id="ProtNLM"/>
    </source>
</evidence>
<accession>A0A1B6H0G4</accession>
<dbReference type="PANTHER" id="PTHR11012">
    <property type="entry name" value="PROTEIN KINASE-LIKE DOMAIN-CONTAINING"/>
    <property type="match status" value="1"/>
</dbReference>
<dbReference type="EMBL" id="GECZ01001603">
    <property type="protein sequence ID" value="JAS68166.1"/>
    <property type="molecule type" value="Transcribed_RNA"/>
</dbReference>
<protein>
    <recommendedName>
        <fullName evidence="2">CHK kinase-like domain-containing protein</fullName>
    </recommendedName>
</protein>
<dbReference type="InterPro" id="IPR004119">
    <property type="entry name" value="EcKL"/>
</dbReference>
<feature type="non-terminal residue" evidence="1">
    <location>
        <position position="109"/>
    </location>
</feature>
<reference evidence="1" key="1">
    <citation type="submission" date="2015-11" db="EMBL/GenBank/DDBJ databases">
        <title>De novo transcriptome assembly of four potential Pierce s Disease insect vectors from Arizona vineyards.</title>
        <authorList>
            <person name="Tassone E.E."/>
        </authorList>
    </citation>
    <scope>NUCLEOTIDE SEQUENCE</scope>
</reference>
<proteinExistence type="predicted"/>
<sequence length="109" mass="12626">EMPVLVKFEPFDEAVRKMLNINVMFYNEVFMYSRMLPYLNKENIAEDIFAGFYYGNDLITGSDNVIIIEDLRSLNYNLAESSLNLDFDHLSLALTKLGRFHALSYAAKE</sequence>
<dbReference type="AlphaFoldDB" id="A0A1B6H0G4"/>